<dbReference type="AlphaFoldDB" id="A0A952KCM7"/>
<feature type="transmembrane region" description="Helical" evidence="1">
    <location>
        <begin position="318"/>
        <end position="336"/>
    </location>
</feature>
<feature type="transmembrane region" description="Helical" evidence="1">
    <location>
        <begin position="343"/>
        <end position="363"/>
    </location>
</feature>
<evidence type="ECO:0000313" key="3">
    <source>
        <dbReference type="Proteomes" id="UP000700706"/>
    </source>
</evidence>
<feature type="transmembrane region" description="Helical" evidence="1">
    <location>
        <begin position="375"/>
        <end position="395"/>
    </location>
</feature>
<gene>
    <name evidence="2" type="ORF">JF625_07925</name>
</gene>
<reference evidence="2" key="1">
    <citation type="submission" date="2020-06" db="EMBL/GenBank/DDBJ databases">
        <title>Stable isotope informed genome-resolved metagenomics uncovers potential trophic interactions in rhizosphere soil.</title>
        <authorList>
            <person name="Starr E.P."/>
            <person name="Shi S."/>
            <person name="Blazewicz S.J."/>
            <person name="Koch B.J."/>
            <person name="Probst A.J."/>
            <person name="Hungate B.A."/>
            <person name="Pett-Ridge J."/>
            <person name="Firestone M.K."/>
            <person name="Banfield J.F."/>
        </authorList>
    </citation>
    <scope>NUCLEOTIDE SEQUENCE</scope>
    <source>
        <strain evidence="2">YM_69_17</strain>
    </source>
</reference>
<keyword evidence="1" id="KW-0812">Transmembrane</keyword>
<feature type="transmembrane region" description="Helical" evidence="1">
    <location>
        <begin position="257"/>
        <end position="278"/>
    </location>
</feature>
<feature type="transmembrane region" description="Helical" evidence="1">
    <location>
        <begin position="290"/>
        <end position="312"/>
    </location>
</feature>
<feature type="transmembrane region" description="Helical" evidence="1">
    <location>
        <begin position="49"/>
        <end position="71"/>
    </location>
</feature>
<dbReference type="EMBL" id="JAEKLZ010000160">
    <property type="protein sequence ID" value="MBW8725063.1"/>
    <property type="molecule type" value="Genomic_DNA"/>
</dbReference>
<keyword evidence="1" id="KW-1133">Transmembrane helix</keyword>
<feature type="transmembrane region" description="Helical" evidence="1">
    <location>
        <begin position="147"/>
        <end position="169"/>
    </location>
</feature>
<evidence type="ECO:0000256" key="1">
    <source>
        <dbReference type="SAM" id="Phobius"/>
    </source>
</evidence>
<feature type="transmembrane region" description="Helical" evidence="1">
    <location>
        <begin position="181"/>
        <end position="201"/>
    </location>
</feature>
<feature type="transmembrane region" description="Helical" evidence="1">
    <location>
        <begin position="115"/>
        <end position="135"/>
    </location>
</feature>
<organism evidence="2 3">
    <name type="scientific">Inquilinus limosus</name>
    <dbReference type="NCBI Taxonomy" id="171674"/>
    <lineage>
        <taxon>Bacteria</taxon>
        <taxon>Pseudomonadati</taxon>
        <taxon>Pseudomonadota</taxon>
        <taxon>Alphaproteobacteria</taxon>
        <taxon>Rhodospirillales</taxon>
        <taxon>Rhodospirillaceae</taxon>
        <taxon>Inquilinus</taxon>
    </lineage>
</organism>
<protein>
    <submittedName>
        <fullName evidence="2">Uncharacterized protein</fullName>
    </submittedName>
</protein>
<feature type="transmembrane region" description="Helical" evidence="1">
    <location>
        <begin position="213"/>
        <end position="237"/>
    </location>
</feature>
<evidence type="ECO:0000313" key="2">
    <source>
        <dbReference type="EMBL" id="MBW8725063.1"/>
    </source>
</evidence>
<feature type="transmembrane region" description="Helical" evidence="1">
    <location>
        <begin position="21"/>
        <end position="43"/>
    </location>
</feature>
<sequence>MTVRGDRPSSALPSALLVRPVLGLALGASTLPLLHAGVFPAMLPALQAQAGAFGLVTAESLLALLPFLGWAALARRGGERPPIIVGGLMVTLALAGFLAVLGQPLAPEDSVLLPGLLWIVAVTGAAGLVVGNHLHLIRLGGGSGGRITVITVAAAALFGPILVNAVAVVLQPAAGSLAIPLGPYLFWAAMALALAFITWRASTGAAPAATTHAAPAAVAAAVLGLVLLLTPIVWLNAVRLPLLIHAATTAGGSIPDLLSQVSLIGYLAVAVALLAVALHPAVGLPVAGPLAAAVVLWALYGLSIEVPVSLAWGVSSDPAYALAMLAGFAAILGRGAGPLRVGVAWTALQVGGVLGNRGGQVWWQFNQLAVTDAMQWTGIGMAVVGALALAGVVLARRAP</sequence>
<feature type="transmembrane region" description="Helical" evidence="1">
    <location>
        <begin position="83"/>
        <end position="103"/>
    </location>
</feature>
<proteinExistence type="predicted"/>
<name>A0A952KCM7_9PROT</name>
<accession>A0A952KCM7</accession>
<dbReference type="Proteomes" id="UP000700706">
    <property type="component" value="Unassembled WGS sequence"/>
</dbReference>
<comment type="caution">
    <text evidence="2">The sequence shown here is derived from an EMBL/GenBank/DDBJ whole genome shotgun (WGS) entry which is preliminary data.</text>
</comment>
<keyword evidence="1" id="KW-0472">Membrane</keyword>